<dbReference type="Proteomes" id="UP000449846">
    <property type="component" value="Unassembled WGS sequence"/>
</dbReference>
<dbReference type="InterPro" id="IPR048341">
    <property type="entry name" value="DUF1285_N"/>
</dbReference>
<name>A0A844HN60_9RHOB</name>
<dbReference type="AlphaFoldDB" id="A0A844HN60"/>
<gene>
    <name evidence="3" type="ORF">GL300_11320</name>
</gene>
<keyword evidence="4" id="KW-1185">Reference proteome</keyword>
<organism evidence="3 4">
    <name type="scientific">Paracoccus litorisediminis</name>
    <dbReference type="NCBI Taxonomy" id="2006130"/>
    <lineage>
        <taxon>Bacteria</taxon>
        <taxon>Pseudomonadati</taxon>
        <taxon>Pseudomonadota</taxon>
        <taxon>Alphaproteobacteria</taxon>
        <taxon>Rhodobacterales</taxon>
        <taxon>Paracoccaceae</taxon>
        <taxon>Paracoccus</taxon>
    </lineage>
</organism>
<feature type="domain" description="DUF1285" evidence="2">
    <location>
        <begin position="95"/>
        <end position="179"/>
    </location>
</feature>
<dbReference type="InterPro" id="IPR010707">
    <property type="entry name" value="DUF1285"/>
</dbReference>
<dbReference type="Gene3D" id="2.30.270.10">
    <property type="entry name" value="duf1285 protein"/>
    <property type="match status" value="1"/>
</dbReference>
<dbReference type="PIRSF" id="PIRSF029557">
    <property type="entry name" value="UCP029557"/>
    <property type="match status" value="1"/>
</dbReference>
<dbReference type="OrthoDB" id="3078366at2"/>
<dbReference type="InterPro" id="IPR048342">
    <property type="entry name" value="DUF1285_C"/>
</dbReference>
<comment type="caution">
    <text evidence="3">The sequence shown here is derived from an EMBL/GenBank/DDBJ whole genome shotgun (WGS) entry which is preliminary data.</text>
</comment>
<feature type="domain" description="DUF1285" evidence="1">
    <location>
        <begin position="28"/>
        <end position="94"/>
    </location>
</feature>
<evidence type="ECO:0000259" key="1">
    <source>
        <dbReference type="Pfam" id="PF06938"/>
    </source>
</evidence>
<proteinExistence type="predicted"/>
<reference evidence="3 4" key="1">
    <citation type="submission" date="2019-11" db="EMBL/GenBank/DDBJ databases">
        <authorList>
            <person name="Dong K."/>
        </authorList>
    </citation>
    <scope>NUCLEOTIDE SEQUENCE [LARGE SCALE GENOMIC DNA]</scope>
    <source>
        <strain evidence="3 4">NBRC 112902</strain>
    </source>
</reference>
<dbReference type="RefSeq" id="WP_155039720.1">
    <property type="nucleotide sequence ID" value="NZ_JBHGCD010000020.1"/>
</dbReference>
<evidence type="ECO:0000313" key="3">
    <source>
        <dbReference type="EMBL" id="MTH59797.1"/>
    </source>
</evidence>
<sequence>MGGKTDNPVKDVAGLVASARLASKTGPAPVHLWNPPFCGDLDIEIRADGSWFYLGTPIGRPELVRLFASILKREGDSYYLVTPAEKVGIRVQDAPFIAVDAEIGQDVTFTTNMGETIVAGPGHAVEMRGTADAPRPYLHVRSGLYALIDRKTFYRLALAAEPDQNGQASLKSAGMTFSLEP</sequence>
<evidence type="ECO:0000313" key="4">
    <source>
        <dbReference type="Proteomes" id="UP000449846"/>
    </source>
</evidence>
<dbReference type="EMBL" id="WMIG01000004">
    <property type="protein sequence ID" value="MTH59797.1"/>
    <property type="molecule type" value="Genomic_DNA"/>
</dbReference>
<dbReference type="Pfam" id="PF06938">
    <property type="entry name" value="DUF1285_N"/>
    <property type="match status" value="1"/>
</dbReference>
<protein>
    <submittedName>
        <fullName evidence="3">DUF1285 domain-containing protein</fullName>
    </submittedName>
</protein>
<dbReference type="Pfam" id="PF21028">
    <property type="entry name" value="DUF1285_C"/>
    <property type="match status" value="1"/>
</dbReference>
<dbReference type="InterPro" id="IPR023361">
    <property type="entry name" value="DUF1285_beta_roll_sf"/>
</dbReference>
<evidence type="ECO:0000259" key="2">
    <source>
        <dbReference type="Pfam" id="PF21028"/>
    </source>
</evidence>
<dbReference type="Gene3D" id="3.10.540.10">
    <property type="entry name" value="duf1285 like domain"/>
    <property type="match status" value="1"/>
</dbReference>
<accession>A0A844HN60</accession>